<accession>A0A7R9A441</accession>
<evidence type="ECO:0000313" key="10">
    <source>
        <dbReference type="EMBL" id="CAD7246920.1"/>
    </source>
</evidence>
<evidence type="ECO:0000256" key="6">
    <source>
        <dbReference type="ARBA" id="ARBA00022490"/>
    </source>
</evidence>
<dbReference type="GO" id="GO:0016208">
    <property type="term" value="F:AMP binding"/>
    <property type="evidence" value="ECO:0007669"/>
    <property type="project" value="TreeGrafter"/>
</dbReference>
<dbReference type="GO" id="GO:0006166">
    <property type="term" value="P:purine ribonucleoside salvage"/>
    <property type="evidence" value="ECO:0007669"/>
    <property type="project" value="UniProtKB-KW"/>
</dbReference>
<keyword evidence="8" id="KW-0808">Transferase</keyword>
<dbReference type="GO" id="GO:0044209">
    <property type="term" value="P:AMP salvage"/>
    <property type="evidence" value="ECO:0007669"/>
    <property type="project" value="TreeGrafter"/>
</dbReference>
<dbReference type="GO" id="GO:0005737">
    <property type="term" value="C:cytoplasm"/>
    <property type="evidence" value="ECO:0007669"/>
    <property type="project" value="UniProtKB-SubCell"/>
</dbReference>
<dbReference type="OrthoDB" id="363185at2759"/>
<comment type="pathway">
    <text evidence="3">Purine metabolism; AMP biosynthesis via salvage pathway; AMP from adenine: step 1/1.</text>
</comment>
<dbReference type="SUPFAM" id="SSF53271">
    <property type="entry name" value="PRTase-like"/>
    <property type="match status" value="1"/>
</dbReference>
<dbReference type="CDD" id="cd06223">
    <property type="entry name" value="PRTases_typeI"/>
    <property type="match status" value="1"/>
</dbReference>
<dbReference type="EC" id="2.4.2.7" evidence="5"/>
<proteinExistence type="inferred from homology"/>
<dbReference type="EMBL" id="CAJPEV010001275">
    <property type="protein sequence ID" value="CAG0891801.1"/>
    <property type="molecule type" value="Genomic_DNA"/>
</dbReference>
<dbReference type="InterPro" id="IPR050054">
    <property type="entry name" value="UPRTase/APRTase"/>
</dbReference>
<gene>
    <name evidence="10" type="ORF">DSTB1V02_LOCUS6762</name>
</gene>
<reference evidence="10" key="1">
    <citation type="submission" date="2020-11" db="EMBL/GenBank/DDBJ databases">
        <authorList>
            <person name="Tran Van P."/>
        </authorList>
    </citation>
    <scope>NUCLEOTIDE SEQUENCE</scope>
</reference>
<dbReference type="Proteomes" id="UP000677054">
    <property type="component" value="Unassembled WGS sequence"/>
</dbReference>
<evidence type="ECO:0000256" key="8">
    <source>
        <dbReference type="ARBA" id="ARBA00022679"/>
    </source>
</evidence>
<keyword evidence="11" id="KW-1185">Reference proteome</keyword>
<evidence type="ECO:0000313" key="11">
    <source>
        <dbReference type="Proteomes" id="UP000677054"/>
    </source>
</evidence>
<dbReference type="InterPro" id="IPR029057">
    <property type="entry name" value="PRTase-like"/>
</dbReference>
<protein>
    <recommendedName>
        <fullName evidence="5">adenine phosphoribosyltransferase</fullName>
        <ecNumber evidence="5">2.4.2.7</ecNumber>
    </recommendedName>
</protein>
<dbReference type="GO" id="GO:0003999">
    <property type="term" value="F:adenine phosphoribosyltransferase activity"/>
    <property type="evidence" value="ECO:0007669"/>
    <property type="project" value="UniProtKB-EC"/>
</dbReference>
<dbReference type="PANTHER" id="PTHR32315:SF3">
    <property type="entry name" value="ADENINE PHOSPHORIBOSYLTRANSFERASE"/>
    <property type="match status" value="1"/>
</dbReference>
<keyword evidence="7" id="KW-0328">Glycosyltransferase</keyword>
<evidence type="ECO:0000256" key="7">
    <source>
        <dbReference type="ARBA" id="ARBA00022676"/>
    </source>
</evidence>
<keyword evidence="9" id="KW-0660">Purine salvage</keyword>
<dbReference type="AlphaFoldDB" id="A0A7R9A441"/>
<comment type="similarity">
    <text evidence="4">Belongs to the purine/pyrimidine phosphoribosyltransferase family.</text>
</comment>
<evidence type="ECO:0000256" key="1">
    <source>
        <dbReference type="ARBA" id="ARBA00000868"/>
    </source>
</evidence>
<sequence>MTRADSGIQAWPFSDLRLFTPGSGTDIFSLFLDPSCISDLLGILSARVASHPGRVDGVVGVESRGFLLGPMLAHSLRLPFVPVRKKGKLPGRVLAKEYELEYGHNTLEIQVESLSSERTA</sequence>
<dbReference type="PANTHER" id="PTHR32315">
    <property type="entry name" value="ADENINE PHOSPHORIBOSYLTRANSFERASE"/>
    <property type="match status" value="1"/>
</dbReference>
<evidence type="ECO:0000256" key="2">
    <source>
        <dbReference type="ARBA" id="ARBA00004496"/>
    </source>
</evidence>
<organism evidence="10">
    <name type="scientific">Darwinula stevensoni</name>
    <dbReference type="NCBI Taxonomy" id="69355"/>
    <lineage>
        <taxon>Eukaryota</taxon>
        <taxon>Metazoa</taxon>
        <taxon>Ecdysozoa</taxon>
        <taxon>Arthropoda</taxon>
        <taxon>Crustacea</taxon>
        <taxon>Oligostraca</taxon>
        <taxon>Ostracoda</taxon>
        <taxon>Podocopa</taxon>
        <taxon>Podocopida</taxon>
        <taxon>Darwinulocopina</taxon>
        <taxon>Darwinuloidea</taxon>
        <taxon>Darwinulidae</taxon>
        <taxon>Darwinula</taxon>
    </lineage>
</organism>
<dbReference type="EMBL" id="LR900792">
    <property type="protein sequence ID" value="CAD7246920.1"/>
    <property type="molecule type" value="Genomic_DNA"/>
</dbReference>
<comment type="catalytic activity">
    <reaction evidence="1">
        <text>AMP + diphosphate = 5-phospho-alpha-D-ribose 1-diphosphate + adenine</text>
        <dbReference type="Rhea" id="RHEA:16609"/>
        <dbReference type="ChEBI" id="CHEBI:16708"/>
        <dbReference type="ChEBI" id="CHEBI:33019"/>
        <dbReference type="ChEBI" id="CHEBI:58017"/>
        <dbReference type="ChEBI" id="CHEBI:456215"/>
        <dbReference type="EC" id="2.4.2.7"/>
    </reaction>
</comment>
<evidence type="ECO:0000256" key="4">
    <source>
        <dbReference type="ARBA" id="ARBA00008391"/>
    </source>
</evidence>
<evidence type="ECO:0000256" key="3">
    <source>
        <dbReference type="ARBA" id="ARBA00004659"/>
    </source>
</evidence>
<evidence type="ECO:0000256" key="9">
    <source>
        <dbReference type="ARBA" id="ARBA00022726"/>
    </source>
</evidence>
<dbReference type="Gene3D" id="3.40.50.2020">
    <property type="match status" value="1"/>
</dbReference>
<dbReference type="GO" id="GO:0002055">
    <property type="term" value="F:adenine binding"/>
    <property type="evidence" value="ECO:0007669"/>
    <property type="project" value="TreeGrafter"/>
</dbReference>
<evidence type="ECO:0000256" key="5">
    <source>
        <dbReference type="ARBA" id="ARBA00011893"/>
    </source>
</evidence>
<name>A0A7R9A441_9CRUS</name>
<keyword evidence="6" id="KW-0963">Cytoplasm</keyword>
<dbReference type="InterPro" id="IPR000836">
    <property type="entry name" value="PRTase_dom"/>
</dbReference>
<comment type="subcellular location">
    <subcellularLocation>
        <location evidence="2">Cytoplasm</location>
    </subcellularLocation>
</comment>
<dbReference type="GO" id="GO:0006168">
    <property type="term" value="P:adenine salvage"/>
    <property type="evidence" value="ECO:0007669"/>
    <property type="project" value="TreeGrafter"/>
</dbReference>